<evidence type="ECO:0000256" key="2">
    <source>
        <dbReference type="ARBA" id="ARBA00022448"/>
    </source>
</evidence>
<evidence type="ECO:0000313" key="9">
    <source>
        <dbReference type="EMBL" id="MBP2415696.1"/>
    </source>
</evidence>
<dbReference type="RefSeq" id="WP_210052883.1">
    <property type="nucleotide sequence ID" value="NZ_BAAAMH010000022.1"/>
</dbReference>
<dbReference type="PANTHER" id="PTHR23513">
    <property type="entry name" value="INTEGRAL MEMBRANE EFFLUX PROTEIN-RELATED"/>
    <property type="match status" value="1"/>
</dbReference>
<evidence type="ECO:0000259" key="8">
    <source>
        <dbReference type="PROSITE" id="PS50850"/>
    </source>
</evidence>
<evidence type="ECO:0000313" key="10">
    <source>
        <dbReference type="Proteomes" id="UP000758168"/>
    </source>
</evidence>
<feature type="transmembrane region" description="Helical" evidence="7">
    <location>
        <begin position="89"/>
        <end position="110"/>
    </location>
</feature>
<dbReference type="PANTHER" id="PTHR23513:SF11">
    <property type="entry name" value="STAPHYLOFERRIN A TRANSPORTER"/>
    <property type="match status" value="1"/>
</dbReference>
<feature type="transmembrane region" description="Helical" evidence="7">
    <location>
        <begin position="236"/>
        <end position="254"/>
    </location>
</feature>
<feature type="transmembrane region" description="Helical" evidence="7">
    <location>
        <begin position="117"/>
        <end position="136"/>
    </location>
</feature>
<keyword evidence="3" id="KW-1003">Cell membrane</keyword>
<dbReference type="CDD" id="cd06173">
    <property type="entry name" value="MFS_MefA_like"/>
    <property type="match status" value="1"/>
</dbReference>
<evidence type="ECO:0000256" key="6">
    <source>
        <dbReference type="ARBA" id="ARBA00023136"/>
    </source>
</evidence>
<keyword evidence="6 7" id="KW-0472">Membrane</keyword>
<feature type="transmembrane region" description="Helical" evidence="7">
    <location>
        <begin position="299"/>
        <end position="317"/>
    </location>
</feature>
<comment type="caution">
    <text evidence="9">The sequence shown here is derived from an EMBL/GenBank/DDBJ whole genome shotgun (WGS) entry which is preliminary data.</text>
</comment>
<feature type="transmembrane region" description="Helical" evidence="7">
    <location>
        <begin position="385"/>
        <end position="406"/>
    </location>
</feature>
<proteinExistence type="predicted"/>
<keyword evidence="5 7" id="KW-1133">Transmembrane helix</keyword>
<feature type="domain" description="Major facilitator superfamily (MFS) profile" evidence="8">
    <location>
        <begin position="23"/>
        <end position="411"/>
    </location>
</feature>
<dbReference type="InterPro" id="IPR036259">
    <property type="entry name" value="MFS_trans_sf"/>
</dbReference>
<feature type="transmembrane region" description="Helical" evidence="7">
    <location>
        <begin position="180"/>
        <end position="199"/>
    </location>
</feature>
<dbReference type="Pfam" id="PF05977">
    <property type="entry name" value="MFS_3"/>
    <property type="match status" value="1"/>
</dbReference>
<dbReference type="EMBL" id="JAGIOB010000001">
    <property type="protein sequence ID" value="MBP2415696.1"/>
    <property type="molecule type" value="Genomic_DNA"/>
</dbReference>
<keyword evidence="4 7" id="KW-0812">Transmembrane</keyword>
<dbReference type="InterPro" id="IPR010290">
    <property type="entry name" value="TM_effector"/>
</dbReference>
<feature type="transmembrane region" description="Helical" evidence="7">
    <location>
        <begin position="357"/>
        <end position="379"/>
    </location>
</feature>
<evidence type="ECO:0000256" key="5">
    <source>
        <dbReference type="ARBA" id="ARBA00022989"/>
    </source>
</evidence>
<name>A0ABS4Z3R2_9ACTN</name>
<dbReference type="Proteomes" id="UP000758168">
    <property type="component" value="Unassembled WGS sequence"/>
</dbReference>
<dbReference type="InterPro" id="IPR020846">
    <property type="entry name" value="MFS_dom"/>
</dbReference>
<protein>
    <submittedName>
        <fullName evidence="9">MFS family permease</fullName>
    </submittedName>
</protein>
<evidence type="ECO:0000256" key="3">
    <source>
        <dbReference type="ARBA" id="ARBA00022475"/>
    </source>
</evidence>
<dbReference type="SUPFAM" id="SSF103473">
    <property type="entry name" value="MFS general substrate transporter"/>
    <property type="match status" value="1"/>
</dbReference>
<feature type="transmembrane region" description="Helical" evidence="7">
    <location>
        <begin position="57"/>
        <end position="77"/>
    </location>
</feature>
<organism evidence="9 10">
    <name type="scientific">Microlunatus capsulatus</name>
    <dbReference type="NCBI Taxonomy" id="99117"/>
    <lineage>
        <taxon>Bacteria</taxon>
        <taxon>Bacillati</taxon>
        <taxon>Actinomycetota</taxon>
        <taxon>Actinomycetes</taxon>
        <taxon>Propionibacteriales</taxon>
        <taxon>Propionibacteriaceae</taxon>
        <taxon>Microlunatus</taxon>
    </lineage>
</organism>
<feature type="transmembrane region" description="Helical" evidence="7">
    <location>
        <begin position="26"/>
        <end position="50"/>
    </location>
</feature>
<keyword evidence="2" id="KW-0813">Transport</keyword>
<evidence type="ECO:0000256" key="7">
    <source>
        <dbReference type="SAM" id="Phobius"/>
    </source>
</evidence>
<keyword evidence="10" id="KW-1185">Reference proteome</keyword>
<dbReference type="PROSITE" id="PS50850">
    <property type="entry name" value="MFS"/>
    <property type="match status" value="1"/>
</dbReference>
<dbReference type="Gene3D" id="1.20.1250.20">
    <property type="entry name" value="MFS general substrate transporter like domains"/>
    <property type="match status" value="1"/>
</dbReference>
<feature type="transmembrane region" description="Helical" evidence="7">
    <location>
        <begin position="266"/>
        <end position="287"/>
    </location>
</feature>
<gene>
    <name evidence="9" type="ORF">JOF54_000618</name>
</gene>
<evidence type="ECO:0000256" key="1">
    <source>
        <dbReference type="ARBA" id="ARBA00004651"/>
    </source>
</evidence>
<reference evidence="9 10" key="1">
    <citation type="submission" date="2021-03" db="EMBL/GenBank/DDBJ databases">
        <title>Sequencing the genomes of 1000 actinobacteria strains.</title>
        <authorList>
            <person name="Klenk H.-P."/>
        </authorList>
    </citation>
    <scope>NUCLEOTIDE SEQUENCE [LARGE SCALE GENOMIC DNA]</scope>
    <source>
        <strain evidence="9 10">DSM 12936</strain>
    </source>
</reference>
<sequence length="545" mass="56995">MTTTAATATPSPVGMWAPLHRPVFRAVWLAAFIANIGSWMQTVGAQWLLVERHSSSLLISLVQSASSLPVLLLVIPAGVVADFVDKRRLLVAAQGVQASITAVLALLTATGRMTPELILAFTFLLGCGAAVQLPAYQSFISDLLPRTELGQGAALSSLGVNLARAVGPAVAGLLVAPLGVPWLFALNAVSFLLFAAALLTTPRTAPSAAPLVRAASWSSLGAGAHYVEHSPAVRRILLRLVLFAVPANVLWALLAPLAEGRLGLGATGYGILLGAAGAGAVAGAVLLPAVRTRVSPSRLLTLSGAVFGLGLVGLAAASTPVVAVLVLVPTGMAWIAVIAGLNATTQAFLPDWVRARALAVYQMVLFASFAGSAALWGAAANQLGLGSTFLLAGVALLVTTVVGIWLPLRRTDVGDRAPVALGVLPDVTVLGVPLPDDPVEIVLRYRVAPEQQDEFLQAMGDVRTSRLRTGATTWTLLRDAVDAEQLVERFRVASWADHRDQHDRRLTPFDHQVVQRAAALAQDVSPATHLLVVPVPHHPRHRPGT</sequence>
<evidence type="ECO:0000256" key="4">
    <source>
        <dbReference type="ARBA" id="ARBA00022692"/>
    </source>
</evidence>
<feature type="transmembrane region" description="Helical" evidence="7">
    <location>
        <begin position="323"/>
        <end position="345"/>
    </location>
</feature>
<comment type="subcellular location">
    <subcellularLocation>
        <location evidence="1">Cell membrane</location>
        <topology evidence="1">Multi-pass membrane protein</topology>
    </subcellularLocation>
</comment>
<accession>A0ABS4Z3R2</accession>